<keyword evidence="1" id="KW-0175">Coiled coil</keyword>
<feature type="coiled-coil region" evidence="1">
    <location>
        <begin position="204"/>
        <end position="231"/>
    </location>
</feature>
<dbReference type="RefSeq" id="WP_216247502.1">
    <property type="nucleotide sequence ID" value="NZ_JAZHFS010000001.1"/>
</dbReference>
<comment type="caution">
    <text evidence="2">The sequence shown here is derived from an EMBL/GenBank/DDBJ whole genome shotgun (WGS) entry which is preliminary data.</text>
</comment>
<sequence>MNEIQNIDALTTEILILKQQTAQNIIEIGKRLVSVKESLPHGEWGKYLEEKVDVSQWTANKFMKVAKENSNCGTFNNLNQSKVFALLSLPQEDRETFVKENPVNEMTTRELQKAIKERDKAVKEKNNAENKFQTYQAQLDQARIDEKQLEDDKQIYESKLKAMESALQKEKDNSKKKIEDLQTFIGEAKANGDNEEVIRLQASLKEVQTDLDSSAQKIDELEAQLKEKTIDVITAEPVIVEKVPEEIEKELQDLRQKAMQSGNNSVIRFKIYFAELQKIFRDELEVMAEIKETDPEMNEKCTNAISVLISKMSERL</sequence>
<accession>A0ABU7UJ68</accession>
<keyword evidence="3" id="KW-1185">Reference proteome</keyword>
<dbReference type="InterPro" id="IPR021451">
    <property type="entry name" value="DUF3102"/>
</dbReference>
<proteinExistence type="predicted"/>
<gene>
    <name evidence="2" type="ORF">SJI18_00990</name>
</gene>
<dbReference type="Pfam" id="PF11300">
    <property type="entry name" value="DUF3102"/>
    <property type="match status" value="1"/>
</dbReference>
<evidence type="ECO:0000256" key="1">
    <source>
        <dbReference type="SAM" id="Coils"/>
    </source>
</evidence>
<protein>
    <submittedName>
        <fullName evidence="2">DUF3102 domain-containing protein</fullName>
    </submittedName>
</protein>
<name>A0ABU7UJ68_9CLOT</name>
<evidence type="ECO:0000313" key="2">
    <source>
        <dbReference type="EMBL" id="MEF2110879.1"/>
    </source>
</evidence>
<dbReference type="Proteomes" id="UP001498469">
    <property type="component" value="Unassembled WGS sequence"/>
</dbReference>
<feature type="coiled-coil region" evidence="1">
    <location>
        <begin position="104"/>
        <end position="180"/>
    </location>
</feature>
<reference evidence="2 3" key="1">
    <citation type="submission" date="2023-11" db="EMBL/GenBank/DDBJ databases">
        <title>Draft genome sequence of a psychrophilic Clostridium strain from permafrost water brine.</title>
        <authorList>
            <person name="Shcherbakova V.A."/>
            <person name="Trubitsyn V.E."/>
            <person name="Zakharyuk A.G."/>
        </authorList>
    </citation>
    <scope>NUCLEOTIDE SEQUENCE [LARGE SCALE GENOMIC DNA]</scope>
    <source>
        <strain evidence="2 3">14F</strain>
    </source>
</reference>
<dbReference type="EMBL" id="JAZHFS010000001">
    <property type="protein sequence ID" value="MEF2110879.1"/>
    <property type="molecule type" value="Genomic_DNA"/>
</dbReference>
<organism evidence="2 3">
    <name type="scientific">Clostridium frigoriphilum</name>
    <dbReference type="NCBI Taxonomy" id="443253"/>
    <lineage>
        <taxon>Bacteria</taxon>
        <taxon>Bacillati</taxon>
        <taxon>Bacillota</taxon>
        <taxon>Clostridia</taxon>
        <taxon>Eubacteriales</taxon>
        <taxon>Clostridiaceae</taxon>
        <taxon>Clostridium</taxon>
    </lineage>
</organism>
<evidence type="ECO:0000313" key="3">
    <source>
        <dbReference type="Proteomes" id="UP001498469"/>
    </source>
</evidence>